<accession>A0A2P2QT12</accession>
<organism evidence="2">
    <name type="scientific">Rhizophora mucronata</name>
    <name type="common">Asiatic mangrove</name>
    <dbReference type="NCBI Taxonomy" id="61149"/>
    <lineage>
        <taxon>Eukaryota</taxon>
        <taxon>Viridiplantae</taxon>
        <taxon>Streptophyta</taxon>
        <taxon>Embryophyta</taxon>
        <taxon>Tracheophyta</taxon>
        <taxon>Spermatophyta</taxon>
        <taxon>Magnoliopsida</taxon>
        <taxon>eudicotyledons</taxon>
        <taxon>Gunneridae</taxon>
        <taxon>Pentapetalae</taxon>
        <taxon>rosids</taxon>
        <taxon>fabids</taxon>
        <taxon>Malpighiales</taxon>
        <taxon>Rhizophoraceae</taxon>
        <taxon>Rhizophora</taxon>
    </lineage>
</organism>
<name>A0A2P2QT12_RHIMU</name>
<sequence>MSFRWFESSPRASASSSSNNFPNFITSWEYSITISLHAVGKSSGWGGLGAM</sequence>
<dbReference type="AlphaFoldDB" id="A0A2P2QT12"/>
<protein>
    <submittedName>
        <fullName evidence="2">Uncharacterized protein</fullName>
    </submittedName>
</protein>
<reference evidence="2" key="1">
    <citation type="submission" date="2018-02" db="EMBL/GenBank/DDBJ databases">
        <title>Rhizophora mucronata_Transcriptome.</title>
        <authorList>
            <person name="Meera S.P."/>
            <person name="Sreeshan A."/>
            <person name="Augustine A."/>
        </authorList>
    </citation>
    <scope>NUCLEOTIDE SEQUENCE</scope>
    <source>
        <tissue evidence="2">Leaf</tissue>
    </source>
</reference>
<dbReference type="EMBL" id="GGEC01089584">
    <property type="protein sequence ID" value="MBX70068.1"/>
    <property type="molecule type" value="Transcribed_RNA"/>
</dbReference>
<evidence type="ECO:0000313" key="2">
    <source>
        <dbReference type="EMBL" id="MBX70068.1"/>
    </source>
</evidence>
<evidence type="ECO:0000256" key="1">
    <source>
        <dbReference type="SAM" id="MobiDB-lite"/>
    </source>
</evidence>
<feature type="region of interest" description="Disordered" evidence="1">
    <location>
        <begin position="1"/>
        <end position="20"/>
    </location>
</feature>
<proteinExistence type="predicted"/>
<feature type="compositionally biased region" description="Low complexity" evidence="1">
    <location>
        <begin position="8"/>
        <end position="20"/>
    </location>
</feature>